<evidence type="ECO:0000256" key="9">
    <source>
        <dbReference type="ARBA" id="ARBA00023163"/>
    </source>
</evidence>
<evidence type="ECO:0000256" key="12">
    <source>
        <dbReference type="SAM" id="MobiDB-lite"/>
    </source>
</evidence>
<comment type="similarity">
    <text evidence="11">Belongs to the JMJD6 family.</text>
</comment>
<feature type="compositionally biased region" description="Basic and acidic residues" evidence="12">
    <location>
        <begin position="1086"/>
        <end position="1104"/>
    </location>
</feature>
<evidence type="ECO:0000256" key="5">
    <source>
        <dbReference type="ARBA" id="ARBA00022964"/>
    </source>
</evidence>
<feature type="compositionally biased region" description="Low complexity" evidence="12">
    <location>
        <begin position="396"/>
        <end position="415"/>
    </location>
</feature>
<evidence type="ECO:0000256" key="7">
    <source>
        <dbReference type="ARBA" id="ARBA00023004"/>
    </source>
</evidence>
<reference evidence="14 15" key="1">
    <citation type="submission" date="2018-07" db="EMBL/GenBank/DDBJ databases">
        <title>Genome sequencing of oomycete isolates from Chile give support for New Zealand origin for Phytophthora kernoviae and make available the first Nothophytophthora sp. genome.</title>
        <authorList>
            <person name="Studholme D.J."/>
            <person name="Sanfuentes E."/>
            <person name="Panda P."/>
            <person name="Hill R."/>
            <person name="Sambles C."/>
            <person name="Grant M."/>
            <person name="Williams N.M."/>
            <person name="Mcdougal R.L."/>
        </authorList>
    </citation>
    <scope>NUCLEOTIDE SEQUENCE [LARGE SCALE GENOMIC DNA]</scope>
    <source>
        <strain evidence="14">Chile6</strain>
    </source>
</reference>
<feature type="region of interest" description="Disordered" evidence="12">
    <location>
        <begin position="394"/>
        <end position="418"/>
    </location>
</feature>
<dbReference type="EMBL" id="MBDO02000187">
    <property type="protein sequence ID" value="RLN60503.1"/>
    <property type="molecule type" value="Genomic_DNA"/>
</dbReference>
<keyword evidence="4" id="KW-0156">Chromatin regulator</keyword>
<dbReference type="PROSITE" id="PS51184">
    <property type="entry name" value="JMJC"/>
    <property type="match status" value="1"/>
</dbReference>
<comment type="cofactor">
    <cofactor evidence="1">
        <name>Fe(2+)</name>
        <dbReference type="ChEBI" id="CHEBI:29033"/>
    </cofactor>
</comment>
<dbReference type="Pfam" id="PF02373">
    <property type="entry name" value="JmjC"/>
    <property type="match status" value="1"/>
</dbReference>
<dbReference type="SUPFAM" id="SSF51197">
    <property type="entry name" value="Clavaminate synthase-like"/>
    <property type="match status" value="1"/>
</dbReference>
<dbReference type="SMART" id="SM00558">
    <property type="entry name" value="JmjC"/>
    <property type="match status" value="1"/>
</dbReference>
<keyword evidence="3" id="KW-0479">Metal-binding</keyword>
<comment type="caution">
    <text evidence="14">The sequence shown here is derived from an EMBL/GenBank/DDBJ whole genome shotgun (WGS) entry which is preliminary data.</text>
</comment>
<dbReference type="GO" id="GO:0033749">
    <property type="term" value="F:histone H4R3 demethylase activity"/>
    <property type="evidence" value="ECO:0007669"/>
    <property type="project" value="TreeGrafter"/>
</dbReference>
<evidence type="ECO:0000313" key="15">
    <source>
        <dbReference type="Proteomes" id="UP000277300"/>
    </source>
</evidence>
<dbReference type="Gene3D" id="1.20.1280.270">
    <property type="match status" value="1"/>
</dbReference>
<evidence type="ECO:0000256" key="11">
    <source>
        <dbReference type="ARBA" id="ARBA00038068"/>
    </source>
</evidence>
<protein>
    <recommendedName>
        <fullName evidence="13">JmjC domain-containing protein</fullName>
    </recommendedName>
</protein>
<evidence type="ECO:0000256" key="3">
    <source>
        <dbReference type="ARBA" id="ARBA00022723"/>
    </source>
</evidence>
<dbReference type="GO" id="GO:0106140">
    <property type="term" value="F:P-TEFb complex binding"/>
    <property type="evidence" value="ECO:0007669"/>
    <property type="project" value="TreeGrafter"/>
</dbReference>
<feature type="region of interest" description="Disordered" evidence="12">
    <location>
        <begin position="1066"/>
        <end position="1113"/>
    </location>
</feature>
<dbReference type="AlphaFoldDB" id="A0A3F2RNZ4"/>
<comment type="subcellular location">
    <subcellularLocation>
        <location evidence="2">Nucleus</location>
    </subcellularLocation>
</comment>
<dbReference type="Proteomes" id="UP000277300">
    <property type="component" value="Unassembled WGS sequence"/>
</dbReference>
<gene>
    <name evidence="14" type="ORF">BBP00_00005942</name>
</gene>
<accession>A0A3F2RNZ4</accession>
<feature type="domain" description="JmjC" evidence="13">
    <location>
        <begin position="866"/>
        <end position="1030"/>
    </location>
</feature>
<keyword evidence="5" id="KW-0223">Dioxygenase</keyword>
<dbReference type="Gene3D" id="2.60.120.650">
    <property type="entry name" value="Cupin"/>
    <property type="match status" value="1"/>
</dbReference>
<sequence length="1113" mass="126188">MLAQQCQERLATQKKSQELEQMSTFFNTELDLERFTQDVSYRNETIMMLATKKEHFQVSRQFASKYGIDEYACVLAYIKHVLLSPPESSRLGRHEQLDQAFRSDQLDILEEALQRPLVFGDFLIGKGAAGEGSIYESLDGTDHVGILLVLRMVLECQKRVFQQTTESESPHDKSLFPLSKPSTDRTTLLFMCLKKLKDIGDSLTKDVEAADFKLIGAATTTAELLTPLAASHTDPRTAVTKRQVAVEAVRPLLSGKTIKFVTKILRKLHRVTPSAMVMIYMKDLLTGIWREHGVTGSKTAALSADLAAYAYEACVPCLSVLSNEHLMLFHYLFLDGSSGKSPPELVAHLNIGEEFYGQSLSGLQNFGALLSAQKRVELVADTLRLFQIKYSSWQTSGPRSNASSASSTSSTPSVSWDPAQFKRKEQELHYLERDLAENVCFHVMSEVQHYSLTFDATETKSTQSLETVIAALKTWFAMDPMQQASNKDFNNLFEEVLMFVEARSSDGSSKVSRFAEQATVALGNLLVRYDGACSGFEQPAARSSVAWQDQQNRAVHARIQAQFKVSDAAKKPESLPNDENAVCWSALFSRGHWSSYLLGWYTTDGYAKLSYDADTTEAVALARWEANDIDVAVQLLLMCPFDDLREKYASRLLSSVRQLPRGSRTWTTAMELALLRFEQQGIDTLDLKWRLRRLRIGDAGRICSRWSSNVRITTYTPIALGYGERPPTGYQLSPGAQYIDTYIDPEAWNREGFAGSDVCELPLDESNPIHREHCSELSVKRFIDEYERPAVPVVIDGVPEADGWGAVHKWSLKQLRKDYKRVELKCGEDDNGRSIRMKFKYFMTYLNHQTDDSPLYIFDSTFDDGKNTKPLLGGYKVPKYFPEDLFSMVGEDRRPPYRWFLVGPKRSGTTLHLDPLGTSAWNTLIVGRKRWVLFPPHLDKRLVNGKKHVRGDEDDEAVNYFMDLLPRLKNASPPEELGCIEFMQHPGETVFIPGGWWHAVFNVDDTVAVTQNFCSSQNFPAVWRKTRSGRKRMAVKWLKKLESRNPELAALATELNQKDKYVMYSKERNSHKSTSSSSHKRKKQHRDRDDEVEVDKKICRDTHHSGKKKKKCC</sequence>
<evidence type="ECO:0000256" key="2">
    <source>
        <dbReference type="ARBA" id="ARBA00004123"/>
    </source>
</evidence>
<evidence type="ECO:0000256" key="1">
    <source>
        <dbReference type="ARBA" id="ARBA00001954"/>
    </source>
</evidence>
<keyword evidence="8" id="KW-0805">Transcription regulation</keyword>
<dbReference type="InterPro" id="IPR050910">
    <property type="entry name" value="JMJD6_ArgDemeth/LysHydrox"/>
</dbReference>
<keyword evidence="9" id="KW-0804">Transcription</keyword>
<keyword evidence="6" id="KW-0560">Oxidoreductase</keyword>
<dbReference type="OrthoDB" id="424465at2759"/>
<evidence type="ECO:0000256" key="10">
    <source>
        <dbReference type="ARBA" id="ARBA00023242"/>
    </source>
</evidence>
<dbReference type="PANTHER" id="PTHR12480">
    <property type="entry name" value="ARGININE DEMETHYLASE AND LYSYL-HYDROXYLASE JMJD"/>
    <property type="match status" value="1"/>
</dbReference>
<dbReference type="GO" id="GO:0046872">
    <property type="term" value="F:metal ion binding"/>
    <property type="evidence" value="ECO:0007669"/>
    <property type="project" value="UniProtKB-KW"/>
</dbReference>
<dbReference type="InterPro" id="IPR003347">
    <property type="entry name" value="JmjC_dom"/>
</dbReference>
<proteinExistence type="inferred from homology"/>
<dbReference type="GO" id="GO:0005737">
    <property type="term" value="C:cytoplasm"/>
    <property type="evidence" value="ECO:0007669"/>
    <property type="project" value="TreeGrafter"/>
</dbReference>
<evidence type="ECO:0000256" key="4">
    <source>
        <dbReference type="ARBA" id="ARBA00022853"/>
    </source>
</evidence>
<evidence type="ECO:0000259" key="13">
    <source>
        <dbReference type="PROSITE" id="PS51184"/>
    </source>
</evidence>
<keyword evidence="7" id="KW-0408">Iron</keyword>
<evidence type="ECO:0000313" key="14">
    <source>
        <dbReference type="EMBL" id="RLN60503.1"/>
    </source>
</evidence>
<name>A0A3F2RNZ4_9STRA</name>
<organism evidence="14 15">
    <name type="scientific">Phytophthora kernoviae</name>
    <dbReference type="NCBI Taxonomy" id="325452"/>
    <lineage>
        <taxon>Eukaryota</taxon>
        <taxon>Sar</taxon>
        <taxon>Stramenopiles</taxon>
        <taxon>Oomycota</taxon>
        <taxon>Peronosporomycetes</taxon>
        <taxon>Peronosporales</taxon>
        <taxon>Peronosporaceae</taxon>
        <taxon>Phytophthora</taxon>
    </lineage>
</organism>
<dbReference type="PANTHER" id="PTHR12480:SF32">
    <property type="entry name" value="BIFUNCTIONAL ARGININE DEMETHYLASE AND LYSYL-HYDROXYLASE JMJD6"/>
    <property type="match status" value="1"/>
</dbReference>
<dbReference type="GO" id="GO:0005634">
    <property type="term" value="C:nucleus"/>
    <property type="evidence" value="ECO:0007669"/>
    <property type="project" value="UniProtKB-SubCell"/>
</dbReference>
<evidence type="ECO:0000256" key="8">
    <source>
        <dbReference type="ARBA" id="ARBA00023015"/>
    </source>
</evidence>
<keyword evidence="10" id="KW-0539">Nucleus</keyword>
<evidence type="ECO:0000256" key="6">
    <source>
        <dbReference type="ARBA" id="ARBA00023002"/>
    </source>
</evidence>